<dbReference type="AlphaFoldDB" id="A0A1H9LAU3"/>
<evidence type="ECO:0000313" key="5">
    <source>
        <dbReference type="Proteomes" id="UP000199647"/>
    </source>
</evidence>
<dbReference type="PROSITE" id="PS01247">
    <property type="entry name" value="IUNH"/>
    <property type="match status" value="1"/>
</dbReference>
<feature type="domain" description="Inosine/uridine-preferring nucleoside hydrolase" evidence="3">
    <location>
        <begin position="6"/>
        <end position="303"/>
    </location>
</feature>
<dbReference type="PANTHER" id="PTHR12304:SF4">
    <property type="entry name" value="URIDINE NUCLEOSIDASE"/>
    <property type="match status" value="1"/>
</dbReference>
<dbReference type="InterPro" id="IPR023186">
    <property type="entry name" value="IUNH"/>
</dbReference>
<gene>
    <name evidence="4" type="ORF">SAMN05216548_11135</name>
</gene>
<dbReference type="GO" id="GO:0006152">
    <property type="term" value="P:purine nucleoside catabolic process"/>
    <property type="evidence" value="ECO:0007669"/>
    <property type="project" value="TreeGrafter"/>
</dbReference>
<keyword evidence="2" id="KW-0326">Glycosidase</keyword>
<evidence type="ECO:0000256" key="2">
    <source>
        <dbReference type="ARBA" id="ARBA00023295"/>
    </source>
</evidence>
<dbReference type="InterPro" id="IPR036452">
    <property type="entry name" value="Ribo_hydro-like"/>
</dbReference>
<dbReference type="InterPro" id="IPR015910">
    <property type="entry name" value="I/U_nuclsd_hydro_CS"/>
</dbReference>
<evidence type="ECO:0000313" key="4">
    <source>
        <dbReference type="EMBL" id="SER08631.1"/>
    </source>
</evidence>
<dbReference type="GO" id="GO:0045437">
    <property type="term" value="F:uridine nucleosidase activity"/>
    <property type="evidence" value="ECO:0007669"/>
    <property type="project" value="UniProtKB-ARBA"/>
</dbReference>
<reference evidence="4 5" key="1">
    <citation type="submission" date="2016-10" db="EMBL/GenBank/DDBJ databases">
        <authorList>
            <person name="de Groot N.N."/>
        </authorList>
    </citation>
    <scope>NUCLEOTIDE SEQUENCE [LARGE SCALE GENOMIC DNA]</scope>
    <source>
        <strain evidence="4 5">A52C2</strain>
    </source>
</reference>
<proteinExistence type="predicted"/>
<dbReference type="PANTHER" id="PTHR12304">
    <property type="entry name" value="INOSINE-URIDINE PREFERRING NUCLEOSIDE HYDROLASE"/>
    <property type="match status" value="1"/>
</dbReference>
<dbReference type="Proteomes" id="UP000199647">
    <property type="component" value="Unassembled WGS sequence"/>
</dbReference>
<dbReference type="GO" id="GO:0005829">
    <property type="term" value="C:cytosol"/>
    <property type="evidence" value="ECO:0007669"/>
    <property type="project" value="TreeGrafter"/>
</dbReference>
<keyword evidence="5" id="KW-1185">Reference proteome</keyword>
<protein>
    <submittedName>
        <fullName evidence="4">Purine nucleosidase</fullName>
    </submittedName>
</protein>
<dbReference type="STRING" id="1855383.SAMN05216548_11135"/>
<name>A0A1H9LAU3_9HYPH</name>
<dbReference type="GO" id="GO:0008477">
    <property type="term" value="F:purine nucleosidase activity"/>
    <property type="evidence" value="ECO:0007669"/>
    <property type="project" value="TreeGrafter"/>
</dbReference>
<dbReference type="Pfam" id="PF01156">
    <property type="entry name" value="IU_nuc_hydro"/>
    <property type="match status" value="1"/>
</dbReference>
<dbReference type="Gene3D" id="3.90.245.10">
    <property type="entry name" value="Ribonucleoside hydrolase-like"/>
    <property type="match status" value="1"/>
</dbReference>
<organism evidence="4 5">
    <name type="scientific">Faunimonas pinastri</name>
    <dbReference type="NCBI Taxonomy" id="1855383"/>
    <lineage>
        <taxon>Bacteria</taxon>
        <taxon>Pseudomonadati</taxon>
        <taxon>Pseudomonadota</taxon>
        <taxon>Alphaproteobacteria</taxon>
        <taxon>Hyphomicrobiales</taxon>
        <taxon>Afifellaceae</taxon>
        <taxon>Faunimonas</taxon>
    </lineage>
</organism>
<dbReference type="RefSeq" id="WP_092497882.1">
    <property type="nucleotide sequence ID" value="NZ_FOFG01000011.1"/>
</dbReference>
<evidence type="ECO:0000259" key="3">
    <source>
        <dbReference type="Pfam" id="PF01156"/>
    </source>
</evidence>
<accession>A0A1H9LAU3</accession>
<keyword evidence="1" id="KW-0378">Hydrolase</keyword>
<dbReference type="CDD" id="cd02651">
    <property type="entry name" value="nuc_hydro_IU_UC_XIUA"/>
    <property type="match status" value="1"/>
</dbReference>
<sequence length="318" mass="34143">MTSLPIIIDCDPGVDDAIALLLALASPKLDIRGVTVVCGNVPVSATSRNALQILELAGRSDIPVYAGCPRPLVVAPIYGQFHGVGGLGKTELPAPSHDVAPGHAVDFLIRQLEHALAADQQITICTLGPMTNIGVLLRMRPDLGPAIARIVSMGGAYREAGNRTMTSEFNMLADPHAASIVFSSDIPIVSISLDATHQVMATPERAQRFLPYKGRVGETVSAFLSHWDRNDPRRYGSRGGPMHDPLVTAFLIAPHLFETERARVFVEHSSPLCLGQTVADRYGKSGETPNVDIVTKVDAEGFFALLEEHLARYSPVEA</sequence>
<dbReference type="SUPFAM" id="SSF53590">
    <property type="entry name" value="Nucleoside hydrolase"/>
    <property type="match status" value="1"/>
</dbReference>
<dbReference type="InterPro" id="IPR001910">
    <property type="entry name" value="Inosine/uridine_hydrolase_dom"/>
</dbReference>
<evidence type="ECO:0000256" key="1">
    <source>
        <dbReference type="ARBA" id="ARBA00022801"/>
    </source>
</evidence>
<dbReference type="EMBL" id="FOFG01000011">
    <property type="protein sequence ID" value="SER08631.1"/>
    <property type="molecule type" value="Genomic_DNA"/>
</dbReference>
<dbReference type="OrthoDB" id="9797882at2"/>